<evidence type="ECO:0000313" key="9">
    <source>
        <dbReference type="EMBL" id="PIM53041.1"/>
    </source>
</evidence>
<feature type="binding site" evidence="7">
    <location>
        <position position="128"/>
    </location>
    <ligand>
        <name>substrate</name>
    </ligand>
</feature>
<dbReference type="Proteomes" id="UP000231501">
    <property type="component" value="Unassembled WGS sequence"/>
</dbReference>
<feature type="active site" description="Proton donor" evidence="6">
    <location>
        <position position="217"/>
    </location>
</feature>
<comment type="similarity">
    <text evidence="2 5">Belongs to the glycosyl hydrolase 43 family.</text>
</comment>
<dbReference type="Pfam" id="PF04616">
    <property type="entry name" value="Glyco_hydro_43"/>
    <property type="match status" value="1"/>
</dbReference>
<dbReference type="OrthoDB" id="9801455at2"/>
<comment type="caution">
    <text evidence="9">The sequence shown here is derived from an EMBL/GenBank/DDBJ whole genome shotgun (WGS) entry which is preliminary data.</text>
</comment>
<dbReference type="RefSeq" id="WP_099861847.1">
    <property type="nucleotide sequence ID" value="NZ_PEOG01000027.1"/>
</dbReference>
<evidence type="ECO:0000256" key="7">
    <source>
        <dbReference type="PIRSR" id="PIRSR026534-2"/>
    </source>
</evidence>
<organism evidence="9 10">
    <name type="scientific">Roseateles chitinivorans</name>
    <dbReference type="NCBI Taxonomy" id="2917965"/>
    <lineage>
        <taxon>Bacteria</taxon>
        <taxon>Pseudomonadati</taxon>
        <taxon>Pseudomonadota</taxon>
        <taxon>Betaproteobacteria</taxon>
        <taxon>Burkholderiales</taxon>
        <taxon>Sphaerotilaceae</taxon>
        <taxon>Roseateles</taxon>
    </lineage>
</organism>
<evidence type="ECO:0000313" key="10">
    <source>
        <dbReference type="Proteomes" id="UP000231501"/>
    </source>
</evidence>
<dbReference type="AlphaFoldDB" id="A0A2G9C9B7"/>
<keyword evidence="4 5" id="KW-0326">Glycosidase</keyword>
<keyword evidence="3 5" id="KW-0378">Hydrolase</keyword>
<comment type="pathway">
    <text evidence="1 5">Glycan metabolism; L-arabinan degradation.</text>
</comment>
<dbReference type="InterPro" id="IPR023296">
    <property type="entry name" value="Glyco_hydro_beta-prop_sf"/>
</dbReference>
<proteinExistence type="inferred from homology"/>
<name>A0A2G9C9B7_9BURK</name>
<evidence type="ECO:0000256" key="8">
    <source>
        <dbReference type="PIRSR" id="PIRSR606710-2"/>
    </source>
</evidence>
<accession>A0A2G9C9B7</accession>
<gene>
    <name evidence="9" type="ORF">CS062_11860</name>
</gene>
<dbReference type="PANTHER" id="PTHR43301:SF3">
    <property type="entry name" value="ARABINAN ENDO-1,5-ALPHA-L-ARABINOSIDASE A-RELATED"/>
    <property type="match status" value="1"/>
</dbReference>
<feature type="binding site" evidence="7">
    <location>
        <begin position="184"/>
        <end position="186"/>
    </location>
    <ligand>
        <name>substrate</name>
    </ligand>
</feature>
<evidence type="ECO:0000256" key="4">
    <source>
        <dbReference type="ARBA" id="ARBA00023295"/>
    </source>
</evidence>
<dbReference type="GO" id="GO:0031222">
    <property type="term" value="P:arabinan catabolic process"/>
    <property type="evidence" value="ECO:0007669"/>
    <property type="project" value="UniProtKB-UniPathway"/>
</dbReference>
<keyword evidence="10" id="KW-1185">Reference proteome</keyword>
<dbReference type="UniPathway" id="UPA00667"/>
<dbReference type="InterPro" id="IPR016840">
    <property type="entry name" value="Glyco_hydro_43_endo_a_Ara-ase"/>
</dbReference>
<feature type="binding site" evidence="7">
    <location>
        <begin position="164"/>
        <end position="167"/>
    </location>
    <ligand>
        <name>substrate</name>
    </ligand>
</feature>
<dbReference type="InterPro" id="IPR050727">
    <property type="entry name" value="GH43_arabinanases"/>
</dbReference>
<dbReference type="EC" id="3.2.1.55" evidence="5"/>
<dbReference type="InterPro" id="IPR006710">
    <property type="entry name" value="Glyco_hydro_43"/>
</dbReference>
<comment type="catalytic activity">
    <reaction evidence="5">
        <text>Hydrolysis of terminal non-reducing alpha-L-arabinofuranoside residues in alpha-L-arabinosides.</text>
        <dbReference type="EC" id="3.2.1.55"/>
    </reaction>
</comment>
<feature type="active site" description="Proton acceptor" evidence="6">
    <location>
        <position position="48"/>
    </location>
</feature>
<evidence type="ECO:0000256" key="6">
    <source>
        <dbReference type="PIRSR" id="PIRSR026534-1"/>
    </source>
</evidence>
<dbReference type="GO" id="GO:0046558">
    <property type="term" value="F:arabinan endo-1,5-alpha-L-arabinosidase activity"/>
    <property type="evidence" value="ECO:0007669"/>
    <property type="project" value="InterPro"/>
</dbReference>
<dbReference type="GO" id="GO:0046556">
    <property type="term" value="F:alpha-L-arabinofuranosidase activity"/>
    <property type="evidence" value="ECO:0007669"/>
    <property type="project" value="UniProtKB-EC"/>
</dbReference>
<protein>
    <recommendedName>
        <fullName evidence="5">Extracellular exo-alpha-(1-&gt;5)-L-arabinofuranosidase</fullName>
        <ecNumber evidence="5">3.2.1.55</ecNumber>
    </recommendedName>
</protein>
<evidence type="ECO:0000256" key="5">
    <source>
        <dbReference type="PIRNR" id="PIRNR026534"/>
    </source>
</evidence>
<dbReference type="PIRSF" id="PIRSF026534">
    <property type="entry name" value="Endo_alpha-L-arabinosidase"/>
    <property type="match status" value="1"/>
</dbReference>
<evidence type="ECO:0000256" key="2">
    <source>
        <dbReference type="ARBA" id="ARBA00009865"/>
    </source>
</evidence>
<reference evidence="9 10" key="1">
    <citation type="submission" date="2017-11" db="EMBL/GenBank/DDBJ databases">
        <title>Draft genome sequence of Mitsuaria sp. HWN-4.</title>
        <authorList>
            <person name="Gundlapally S.R."/>
        </authorList>
    </citation>
    <scope>NUCLEOTIDE SEQUENCE [LARGE SCALE GENOMIC DNA]</scope>
    <source>
        <strain evidence="9 10">HWN-4</strain>
    </source>
</reference>
<feature type="site" description="Important for catalytic activity, responsible for pKa modulation of the active site Glu and correct orientation of both the proton donor and substrate" evidence="8">
    <location>
        <position position="167"/>
    </location>
</feature>
<dbReference type="Gene3D" id="2.115.10.20">
    <property type="entry name" value="Glycosyl hydrolase domain, family 43"/>
    <property type="match status" value="1"/>
</dbReference>
<dbReference type="PANTHER" id="PTHR43301">
    <property type="entry name" value="ARABINAN ENDO-1,5-ALPHA-L-ARABINOSIDASE"/>
    <property type="match status" value="1"/>
</dbReference>
<dbReference type="SUPFAM" id="SSF75005">
    <property type="entry name" value="Arabinanase/levansucrase/invertase"/>
    <property type="match status" value="1"/>
</dbReference>
<evidence type="ECO:0000256" key="1">
    <source>
        <dbReference type="ARBA" id="ARBA00004834"/>
    </source>
</evidence>
<evidence type="ECO:0000256" key="3">
    <source>
        <dbReference type="ARBA" id="ARBA00022801"/>
    </source>
</evidence>
<dbReference type="EMBL" id="PEOG01000027">
    <property type="protein sequence ID" value="PIM53041.1"/>
    <property type="molecule type" value="Genomic_DNA"/>
</dbReference>
<sequence length="333" mass="34830">MTLTPSRRASASRWLRQARAVLALGAAVIGGSVAAAPWTLTGSLGTHDPNIYKTSTTWWIFETTDNNGIGVKYSSDGHAWKQGVPIFGSGLSWWQQYVAAGKPAQVWAPGCGEWGSMGYCYYAVSSFGSQKSAIGLTTSAGGIAAGKWVDQGAVVTSAPGDTFNAIDPALARTTGGSPYLVYGSFWNGIFIRPVSSTTLKPSGTPVNIARDNVNGIENGFVISHATNGTTWYYLFASKNACCQGANSTYRIVVGRSSSITGPYVDKAGVAMMSGGGTVLASSGSRFKGPGGQSLLADGSVIAWHAYDAQNNGAPVLFINNVTWGSDGWPQPVW</sequence>
<feature type="binding site" evidence="7">
    <location>
        <position position="48"/>
    </location>
    <ligand>
        <name>substrate</name>
    </ligand>
</feature>